<feature type="transmembrane region" description="Helical" evidence="1">
    <location>
        <begin position="359"/>
        <end position="380"/>
    </location>
</feature>
<dbReference type="InterPro" id="IPR001036">
    <property type="entry name" value="Acrflvin-R"/>
</dbReference>
<feature type="transmembrane region" description="Helical" evidence="1">
    <location>
        <begin position="12"/>
        <end position="29"/>
    </location>
</feature>
<dbReference type="SUPFAM" id="SSF82866">
    <property type="entry name" value="Multidrug efflux transporter AcrB transmembrane domain"/>
    <property type="match status" value="2"/>
</dbReference>
<dbReference type="Proteomes" id="UP000664417">
    <property type="component" value="Unassembled WGS sequence"/>
</dbReference>
<dbReference type="SUPFAM" id="SSF82693">
    <property type="entry name" value="Multidrug efflux transporter AcrB pore domain, PN1, PN2, PC1 and PC2 subdomains"/>
    <property type="match status" value="2"/>
</dbReference>
<name>A0A8J7Q8S7_9BACT</name>
<dbReference type="PRINTS" id="PR00702">
    <property type="entry name" value="ACRIFLAVINRP"/>
</dbReference>
<organism evidence="2 3">
    <name type="scientific">Acanthopleuribacter pedis</name>
    <dbReference type="NCBI Taxonomy" id="442870"/>
    <lineage>
        <taxon>Bacteria</taxon>
        <taxon>Pseudomonadati</taxon>
        <taxon>Acidobacteriota</taxon>
        <taxon>Holophagae</taxon>
        <taxon>Acanthopleuribacterales</taxon>
        <taxon>Acanthopleuribacteraceae</taxon>
        <taxon>Acanthopleuribacter</taxon>
    </lineage>
</organism>
<dbReference type="InterPro" id="IPR027463">
    <property type="entry name" value="AcrB_DN_DC_subdom"/>
</dbReference>
<dbReference type="PANTHER" id="PTHR32063:SF73">
    <property type="entry name" value="RND SUPERFAMILY EFFLUX PUMP PERMEASE COMPONENT 1"/>
    <property type="match status" value="1"/>
</dbReference>
<keyword evidence="1" id="KW-0472">Membrane</keyword>
<accession>A0A8J7Q8S7</accession>
<reference evidence="2" key="1">
    <citation type="submission" date="2021-03" db="EMBL/GenBank/DDBJ databases">
        <authorList>
            <person name="Wang G."/>
        </authorList>
    </citation>
    <scope>NUCLEOTIDE SEQUENCE</scope>
    <source>
        <strain evidence="2">KCTC 12899</strain>
    </source>
</reference>
<evidence type="ECO:0000256" key="1">
    <source>
        <dbReference type="SAM" id="Phobius"/>
    </source>
</evidence>
<feature type="transmembrane region" description="Helical" evidence="1">
    <location>
        <begin position="336"/>
        <end position="352"/>
    </location>
</feature>
<feature type="transmembrane region" description="Helical" evidence="1">
    <location>
        <begin position="522"/>
        <end position="539"/>
    </location>
</feature>
<evidence type="ECO:0000313" key="2">
    <source>
        <dbReference type="EMBL" id="MBO1319827.1"/>
    </source>
</evidence>
<dbReference type="EMBL" id="JAFREP010000014">
    <property type="protein sequence ID" value="MBO1319827.1"/>
    <property type="molecule type" value="Genomic_DNA"/>
</dbReference>
<dbReference type="Gene3D" id="3.30.2090.10">
    <property type="entry name" value="Multidrug efflux transporter AcrB TolC docking domain, DN and DC subdomains"/>
    <property type="match status" value="2"/>
</dbReference>
<comment type="caution">
    <text evidence="2">The sequence shown here is derived from an EMBL/GenBank/DDBJ whole genome shotgun (WGS) entry which is preliminary data.</text>
</comment>
<feature type="transmembrane region" description="Helical" evidence="1">
    <location>
        <begin position="386"/>
        <end position="409"/>
    </location>
</feature>
<dbReference type="Pfam" id="PF00873">
    <property type="entry name" value="ACR_tran"/>
    <property type="match status" value="1"/>
</dbReference>
<feature type="transmembrane region" description="Helical" evidence="1">
    <location>
        <begin position="942"/>
        <end position="961"/>
    </location>
</feature>
<keyword evidence="3" id="KW-1185">Reference proteome</keyword>
<keyword evidence="1" id="KW-1133">Transmembrane helix</keyword>
<dbReference type="AlphaFoldDB" id="A0A8J7Q8S7"/>
<dbReference type="SUPFAM" id="SSF82714">
    <property type="entry name" value="Multidrug efflux transporter AcrB TolC docking domain, DN and DC subdomains"/>
    <property type="match status" value="2"/>
</dbReference>
<dbReference type="RefSeq" id="WP_207859731.1">
    <property type="nucleotide sequence ID" value="NZ_JAFREP010000014.1"/>
</dbReference>
<dbReference type="Gene3D" id="3.30.70.1430">
    <property type="entry name" value="Multidrug efflux transporter AcrB pore domain"/>
    <property type="match status" value="2"/>
</dbReference>
<dbReference type="PANTHER" id="PTHR32063">
    <property type="match status" value="1"/>
</dbReference>
<sequence length="1030" mass="115961">MTLPELSIRRPVTASVLLISIFVLGLIALQKLPLAFMPEMEEKQIFVIVDYPNASPAAVERLIVRPIEEAISSVNGVRHMWSVSDSNGGRVSLNMDFDTDMHRVRTEVLERVDRVRSELPDDVERIRISPSWNPRETGETIMEARLSSGRDLSTDYDLLERKIIRPLERIPGVASVLLDGVNPREVKINLRLNALKAHRLDARIVLDTLNKNNLDKSIGVLRKDGSRFTLRTRGSFATTEEIAQLPIAGTNLRIRDVANVTYVEPPLEYGRLLDGEFAVGISITKESSANTVAVCDAIRARVAEMGNDSELDGINFLVWEDQGREIMRTLEELKNTGLVGAILASLVLFLFLRRVGTTLVGVLCIPFSLIVACFIIWAQGKSLNTISLLGLIVGIGMLVDNAVVIMENIDRYQRKGYNSRVAALLGAREVSVAVIAATLTSVIVFLPLMFSAPSEMNTILRELAFTVAFTLLASLFISQTLIPLATAKFLRSKAEPRKPGFIMVRLERWYAKALGWSLRHRWTVPLVGLAVIGSAYYPYENVEMNLQPNKSEMFVGMRYRFSESLSLMRKKEIIIGVENELAKYKDKYEVKSIYSWYSENWCLTRLYMKEEFTHEEHIAMVRRELPALLPEVAGVRIEVQDNAPFWQRNRGKRVAFELQGPDSEKLAEIAREAQTILETIPGLQDIYSTAEGGSLELHTEVDRERARAYGVDLARPAETVELTFRGRRLPRFKGPDGEVEMRLVLEDQAFDSMDRLKDLPMQREGAASVPLESFAEFAVHKGPDRIRRNNKITGIWVGAKYSEGKKEDYRKAIRAEFEAMDLPYGYRWDFQSFRREERETQTEMMINMALALFLIFGVMAALFESVSQAISLTVALPFAIAGALWALLFFDTGFDQPALVGTLLLLGVVVNNGIVMIEHINKYRREGYPREKAMIRGGRERLRPILMTAMTTLMSLIPIAVEKPALAGVYYYSMAYVLMGGLMVSTVLTTLFLPATVTIIEDIIAWIARRFRALRGRLRFGAGPTLSTDP</sequence>
<feature type="transmembrane region" description="Helical" evidence="1">
    <location>
        <begin position="844"/>
        <end position="863"/>
    </location>
</feature>
<gene>
    <name evidence="2" type="ORF">J3U88_15230</name>
</gene>
<feature type="transmembrane region" description="Helical" evidence="1">
    <location>
        <begin position="902"/>
        <end position="921"/>
    </location>
</feature>
<proteinExistence type="predicted"/>
<dbReference type="GO" id="GO:0042910">
    <property type="term" value="F:xenobiotic transmembrane transporter activity"/>
    <property type="evidence" value="ECO:0007669"/>
    <property type="project" value="TreeGrafter"/>
</dbReference>
<feature type="transmembrane region" description="Helical" evidence="1">
    <location>
        <begin position="463"/>
        <end position="487"/>
    </location>
</feature>
<feature type="transmembrane region" description="Helical" evidence="1">
    <location>
        <begin position="981"/>
        <end position="1008"/>
    </location>
</feature>
<keyword evidence="1" id="KW-0812">Transmembrane</keyword>
<evidence type="ECO:0000313" key="3">
    <source>
        <dbReference type="Proteomes" id="UP000664417"/>
    </source>
</evidence>
<dbReference type="GO" id="GO:0005886">
    <property type="term" value="C:plasma membrane"/>
    <property type="evidence" value="ECO:0007669"/>
    <property type="project" value="TreeGrafter"/>
</dbReference>
<protein>
    <submittedName>
        <fullName evidence="2">Efflux RND transporter permease subunit</fullName>
    </submittedName>
</protein>
<dbReference type="Gene3D" id="3.30.70.1320">
    <property type="entry name" value="Multidrug efflux transporter AcrB pore domain like"/>
    <property type="match status" value="1"/>
</dbReference>
<dbReference type="Gene3D" id="3.30.70.1440">
    <property type="entry name" value="Multidrug efflux transporter AcrB pore domain"/>
    <property type="match status" value="1"/>
</dbReference>
<feature type="transmembrane region" description="Helical" evidence="1">
    <location>
        <begin position="870"/>
        <end position="890"/>
    </location>
</feature>
<dbReference type="Gene3D" id="1.20.1640.10">
    <property type="entry name" value="Multidrug efflux transporter AcrB transmembrane domain"/>
    <property type="match status" value="2"/>
</dbReference>
<feature type="transmembrane region" description="Helical" evidence="1">
    <location>
        <begin position="430"/>
        <end position="451"/>
    </location>
</feature>